<feature type="transmembrane region" description="Helical" evidence="1">
    <location>
        <begin position="192"/>
        <end position="211"/>
    </location>
</feature>
<accession>A0A1A8YZI7</accession>
<dbReference type="Proteomes" id="UP000199385">
    <property type="component" value="Chromosome I"/>
</dbReference>
<keyword evidence="1" id="KW-1133">Transmembrane helix</keyword>
<name>A0A1A8YZI7_9ACTN</name>
<feature type="transmembrane region" description="Helical" evidence="1">
    <location>
        <begin position="76"/>
        <end position="94"/>
    </location>
</feature>
<dbReference type="InterPro" id="IPR021315">
    <property type="entry name" value="Gap/Sap"/>
</dbReference>
<dbReference type="OrthoDB" id="3684935at2"/>
<dbReference type="Pfam" id="PF11139">
    <property type="entry name" value="SfLAP"/>
    <property type="match status" value="1"/>
</dbReference>
<organism evidence="2 3">
    <name type="scientific">Micromonospora auratinigra</name>
    <dbReference type="NCBI Taxonomy" id="261654"/>
    <lineage>
        <taxon>Bacteria</taxon>
        <taxon>Bacillati</taxon>
        <taxon>Actinomycetota</taxon>
        <taxon>Actinomycetes</taxon>
        <taxon>Micromonosporales</taxon>
        <taxon>Micromonosporaceae</taxon>
        <taxon>Micromonospora</taxon>
    </lineage>
</organism>
<feature type="transmembrane region" description="Helical" evidence="1">
    <location>
        <begin position="6"/>
        <end position="27"/>
    </location>
</feature>
<evidence type="ECO:0000313" key="3">
    <source>
        <dbReference type="Proteomes" id="UP000199385"/>
    </source>
</evidence>
<feature type="transmembrane region" description="Helical" evidence="1">
    <location>
        <begin position="36"/>
        <end position="56"/>
    </location>
</feature>
<feature type="transmembrane region" description="Helical" evidence="1">
    <location>
        <begin position="149"/>
        <end position="172"/>
    </location>
</feature>
<reference evidence="3" key="1">
    <citation type="submission" date="2016-06" db="EMBL/GenBank/DDBJ databases">
        <authorList>
            <person name="Varghese N."/>
            <person name="Submissions Spin"/>
        </authorList>
    </citation>
    <scope>NUCLEOTIDE SEQUENCE [LARGE SCALE GENOMIC DNA]</scope>
    <source>
        <strain evidence="3">DSM 44815</strain>
    </source>
</reference>
<proteinExistence type="predicted"/>
<keyword evidence="1" id="KW-0812">Transmembrane</keyword>
<sequence length="212" mass="23014">MNLLTVLPMAIVMVAGPQLISAVFLAASRDPRRSSLAYLAGAALGTLVALTVWYGVFRAVRHTAGNGTKDSGSRHLIDWIVLALLVVLMVIVFLRRKRNQPPSWMVKLEDPRPAFAFGLGALLFVAMPSDEVTMASVAGSLAGHDKPWWHLLPFLVLTVLLLALPLLAVVLLGQRAARTLPRLRDWANAHSWIISEIVILIFVAIVGSDLAS</sequence>
<evidence type="ECO:0000256" key="1">
    <source>
        <dbReference type="SAM" id="Phobius"/>
    </source>
</evidence>
<evidence type="ECO:0000313" key="2">
    <source>
        <dbReference type="EMBL" id="SBT37123.1"/>
    </source>
</evidence>
<dbReference type="PATRIC" id="fig|261654.4.peg.92"/>
<feature type="transmembrane region" description="Helical" evidence="1">
    <location>
        <begin position="114"/>
        <end position="129"/>
    </location>
</feature>
<dbReference type="AlphaFoldDB" id="A0A1A8YZI7"/>
<dbReference type="RefSeq" id="WP_091655792.1">
    <property type="nucleotide sequence ID" value="NZ_LT594323.1"/>
</dbReference>
<dbReference type="STRING" id="261654.GA0070611_0095"/>
<keyword evidence="1" id="KW-0472">Membrane</keyword>
<keyword evidence="3" id="KW-1185">Reference proteome</keyword>
<protein>
    <submittedName>
        <fullName evidence="2">Sap, sulfolipid-1-addressing protein</fullName>
    </submittedName>
</protein>
<gene>
    <name evidence="2" type="ORF">GA0070611_0095</name>
</gene>
<dbReference type="EMBL" id="LT594323">
    <property type="protein sequence ID" value="SBT37123.1"/>
    <property type="molecule type" value="Genomic_DNA"/>
</dbReference>